<keyword evidence="1" id="KW-1133">Transmembrane helix</keyword>
<keyword evidence="1" id="KW-0812">Transmembrane</keyword>
<keyword evidence="3" id="KW-1185">Reference proteome</keyword>
<name>A0A2G8JJ80_STIJA</name>
<dbReference type="EMBL" id="MRZV01001810">
    <property type="protein sequence ID" value="PIK35805.1"/>
    <property type="molecule type" value="Genomic_DNA"/>
</dbReference>
<dbReference type="OrthoDB" id="10493902at2759"/>
<sequence length="249" mass="26829">MEFMRHTYGLHGAYFLLGAISWNAVAAGILLRPSALEKTNEVMDASFAPTEDIQGKDKSIKNAMLMLKGRIVSMVTLLFNFLNLSPVIHHPIFIVYLTVHALISYNFTVWAIFLVPFGTSLGISSEHAVLFSSAGGIGGLFGKILVSLIFYFDKMHPLAASVVPSVTWCLAVSCYVISDDYMVLLGTSLVSGFSLAYIDAATVAMFPRYVCAAHLRQGTVLNYLGSGLGVQLGGIISGNVSIHNGVLQT</sequence>
<organism evidence="2 3">
    <name type="scientific">Stichopus japonicus</name>
    <name type="common">Sea cucumber</name>
    <dbReference type="NCBI Taxonomy" id="307972"/>
    <lineage>
        <taxon>Eukaryota</taxon>
        <taxon>Metazoa</taxon>
        <taxon>Echinodermata</taxon>
        <taxon>Eleutherozoa</taxon>
        <taxon>Echinozoa</taxon>
        <taxon>Holothuroidea</taxon>
        <taxon>Aspidochirotacea</taxon>
        <taxon>Aspidochirotida</taxon>
        <taxon>Stichopodidae</taxon>
        <taxon>Apostichopus</taxon>
    </lineage>
</organism>
<protein>
    <submittedName>
        <fullName evidence="2">Putative monocarboxylate transporter 2-like</fullName>
    </submittedName>
</protein>
<evidence type="ECO:0000313" key="3">
    <source>
        <dbReference type="Proteomes" id="UP000230750"/>
    </source>
</evidence>
<dbReference type="GO" id="GO:0008028">
    <property type="term" value="F:monocarboxylic acid transmembrane transporter activity"/>
    <property type="evidence" value="ECO:0007669"/>
    <property type="project" value="TreeGrafter"/>
</dbReference>
<dbReference type="InterPro" id="IPR036259">
    <property type="entry name" value="MFS_trans_sf"/>
</dbReference>
<feature type="transmembrane region" description="Helical" evidence="1">
    <location>
        <begin position="71"/>
        <end position="88"/>
    </location>
</feature>
<accession>A0A2G8JJ80</accession>
<dbReference type="PANTHER" id="PTHR11360:SF303">
    <property type="entry name" value="MAJOR FACILITATOR SUPERFAMILY (MFS) PROFILE DOMAIN-CONTAINING PROTEIN"/>
    <property type="match status" value="1"/>
</dbReference>
<comment type="caution">
    <text evidence="2">The sequence shown here is derived from an EMBL/GenBank/DDBJ whole genome shotgun (WGS) entry which is preliminary data.</text>
</comment>
<dbReference type="InterPro" id="IPR050327">
    <property type="entry name" value="Proton-linked_MCT"/>
</dbReference>
<evidence type="ECO:0000313" key="2">
    <source>
        <dbReference type="EMBL" id="PIK35805.1"/>
    </source>
</evidence>
<reference evidence="2 3" key="1">
    <citation type="journal article" date="2017" name="PLoS Biol.">
        <title>The sea cucumber genome provides insights into morphological evolution and visceral regeneration.</title>
        <authorList>
            <person name="Zhang X."/>
            <person name="Sun L."/>
            <person name="Yuan J."/>
            <person name="Sun Y."/>
            <person name="Gao Y."/>
            <person name="Zhang L."/>
            <person name="Li S."/>
            <person name="Dai H."/>
            <person name="Hamel J.F."/>
            <person name="Liu C."/>
            <person name="Yu Y."/>
            <person name="Liu S."/>
            <person name="Lin W."/>
            <person name="Guo K."/>
            <person name="Jin S."/>
            <person name="Xu P."/>
            <person name="Storey K.B."/>
            <person name="Huan P."/>
            <person name="Zhang T."/>
            <person name="Zhou Y."/>
            <person name="Zhang J."/>
            <person name="Lin C."/>
            <person name="Li X."/>
            <person name="Xing L."/>
            <person name="Huo D."/>
            <person name="Sun M."/>
            <person name="Wang L."/>
            <person name="Mercier A."/>
            <person name="Li F."/>
            <person name="Yang H."/>
            <person name="Xiang J."/>
        </authorList>
    </citation>
    <scope>NUCLEOTIDE SEQUENCE [LARGE SCALE GENOMIC DNA]</scope>
    <source>
        <strain evidence="2">Shaxun</strain>
        <tissue evidence="2">Muscle</tissue>
    </source>
</reference>
<evidence type="ECO:0000256" key="1">
    <source>
        <dbReference type="SAM" id="Phobius"/>
    </source>
</evidence>
<feature type="transmembrane region" description="Helical" evidence="1">
    <location>
        <begin position="158"/>
        <end position="177"/>
    </location>
</feature>
<proteinExistence type="predicted"/>
<feature type="transmembrane region" description="Helical" evidence="1">
    <location>
        <begin position="94"/>
        <end position="117"/>
    </location>
</feature>
<dbReference type="Proteomes" id="UP000230750">
    <property type="component" value="Unassembled WGS sequence"/>
</dbReference>
<feature type="transmembrane region" description="Helical" evidence="1">
    <location>
        <begin position="129"/>
        <end position="152"/>
    </location>
</feature>
<dbReference type="AlphaFoldDB" id="A0A2G8JJ80"/>
<keyword evidence="1" id="KW-0472">Membrane</keyword>
<dbReference type="PANTHER" id="PTHR11360">
    <property type="entry name" value="MONOCARBOXYLATE TRANSPORTER"/>
    <property type="match status" value="1"/>
</dbReference>
<dbReference type="SUPFAM" id="SSF103473">
    <property type="entry name" value="MFS general substrate transporter"/>
    <property type="match status" value="1"/>
</dbReference>
<feature type="transmembrane region" description="Helical" evidence="1">
    <location>
        <begin position="184"/>
        <end position="206"/>
    </location>
</feature>
<feature type="transmembrane region" description="Helical" evidence="1">
    <location>
        <begin position="12"/>
        <end position="31"/>
    </location>
</feature>
<gene>
    <name evidence="2" type="ORF">BSL78_27365</name>
</gene>